<feature type="transmembrane region" description="Helical" evidence="6">
    <location>
        <begin position="109"/>
        <end position="127"/>
    </location>
</feature>
<comment type="caution">
    <text evidence="7">The sequence shown here is derived from an EMBL/GenBank/DDBJ whole genome shotgun (WGS) entry which is preliminary data.</text>
</comment>
<dbReference type="PANTHER" id="PTHR30482">
    <property type="entry name" value="HIGH-AFFINITY BRANCHED-CHAIN AMINO ACID TRANSPORT SYSTEM PERMEASE"/>
    <property type="match status" value="1"/>
</dbReference>
<keyword evidence="3 6" id="KW-0812">Transmembrane</keyword>
<evidence type="ECO:0000256" key="3">
    <source>
        <dbReference type="ARBA" id="ARBA00022692"/>
    </source>
</evidence>
<dbReference type="Proteomes" id="UP000572051">
    <property type="component" value="Unassembled WGS sequence"/>
</dbReference>
<feature type="transmembrane region" description="Helical" evidence="6">
    <location>
        <begin position="28"/>
        <end position="47"/>
    </location>
</feature>
<dbReference type="GO" id="GO:0005886">
    <property type="term" value="C:plasma membrane"/>
    <property type="evidence" value="ECO:0007669"/>
    <property type="project" value="UniProtKB-SubCell"/>
</dbReference>
<dbReference type="InterPro" id="IPR043428">
    <property type="entry name" value="LivM-like"/>
</dbReference>
<gene>
    <name evidence="7" type="ORF">HNR10_000371</name>
</gene>
<dbReference type="InterPro" id="IPR001851">
    <property type="entry name" value="ABC_transp_permease"/>
</dbReference>
<keyword evidence="4 6" id="KW-1133">Transmembrane helix</keyword>
<evidence type="ECO:0000256" key="6">
    <source>
        <dbReference type="SAM" id="Phobius"/>
    </source>
</evidence>
<feature type="transmembrane region" description="Helical" evidence="6">
    <location>
        <begin position="239"/>
        <end position="269"/>
    </location>
</feature>
<proteinExistence type="predicted"/>
<reference evidence="7 8" key="1">
    <citation type="submission" date="2020-07" db="EMBL/GenBank/DDBJ databases">
        <title>Sequencing the genomes of 1000 actinobacteria strains.</title>
        <authorList>
            <person name="Klenk H.-P."/>
        </authorList>
    </citation>
    <scope>NUCLEOTIDE SEQUENCE [LARGE SCALE GENOMIC DNA]</scope>
    <source>
        <strain evidence="7 8">DSM 44442</strain>
    </source>
</reference>
<sequence>MRSAGVWAVLAVAAATLALPLVLDSGGLAVYVQVAVSASVVVGISLLMGYAGQVSLGQAVFFATGGYTAALVSQAGLPTLAGLLAAPVVAALCALVLGLPLLRLRGHHLAFATIAVHLIFLVVVAQTDALGGSTGLQGIPLLSLGPLEVSTNQGYAYVAWAVLAVVVVVARNIVRSRPGRALRALATSETAAASSGIPVGRYKLTVFAVSAAFAGAAGGVFAFYIGFLSPGMFPVSMSITYVVMAVVGGLGSVWGAVAGTALVTVLVHYLGVLGTLGGMPDYAPSVFTYAVYGLVLVLTVLFLPHGVVPSLAEWWRRRVRARQGRERAGADGRAPAPT</sequence>
<dbReference type="RefSeq" id="WP_179820335.1">
    <property type="nucleotide sequence ID" value="NZ_JACCFS010000001.1"/>
</dbReference>
<evidence type="ECO:0000256" key="2">
    <source>
        <dbReference type="ARBA" id="ARBA00022475"/>
    </source>
</evidence>
<accession>A0A7Z0J8P2</accession>
<dbReference type="Pfam" id="PF02653">
    <property type="entry name" value="BPD_transp_2"/>
    <property type="match status" value="1"/>
</dbReference>
<protein>
    <submittedName>
        <fullName evidence="7">Branched-chain amino acid transport system permease protein</fullName>
    </submittedName>
</protein>
<organism evidence="7 8">
    <name type="scientific">Nocardiopsis aegyptia</name>
    <dbReference type="NCBI Taxonomy" id="220378"/>
    <lineage>
        <taxon>Bacteria</taxon>
        <taxon>Bacillati</taxon>
        <taxon>Actinomycetota</taxon>
        <taxon>Actinomycetes</taxon>
        <taxon>Streptosporangiales</taxon>
        <taxon>Nocardiopsidaceae</taxon>
        <taxon>Nocardiopsis</taxon>
    </lineage>
</organism>
<keyword evidence="8" id="KW-1185">Reference proteome</keyword>
<evidence type="ECO:0000256" key="1">
    <source>
        <dbReference type="ARBA" id="ARBA00004651"/>
    </source>
</evidence>
<name>A0A7Z0J8P2_9ACTN</name>
<evidence type="ECO:0000313" key="7">
    <source>
        <dbReference type="EMBL" id="NYJ32490.1"/>
    </source>
</evidence>
<dbReference type="AlphaFoldDB" id="A0A7Z0J8P2"/>
<keyword evidence="2" id="KW-1003">Cell membrane</keyword>
<evidence type="ECO:0000256" key="5">
    <source>
        <dbReference type="ARBA" id="ARBA00023136"/>
    </source>
</evidence>
<feature type="transmembrane region" description="Helical" evidence="6">
    <location>
        <begin position="83"/>
        <end position="102"/>
    </location>
</feature>
<evidence type="ECO:0000256" key="4">
    <source>
        <dbReference type="ARBA" id="ARBA00022989"/>
    </source>
</evidence>
<dbReference type="CDD" id="cd06581">
    <property type="entry name" value="TM_PBP1_LivM_like"/>
    <property type="match status" value="1"/>
</dbReference>
<feature type="transmembrane region" description="Helical" evidence="6">
    <location>
        <begin position="289"/>
        <end position="312"/>
    </location>
</feature>
<dbReference type="PANTHER" id="PTHR30482:SF10">
    <property type="entry name" value="HIGH-AFFINITY BRANCHED-CHAIN AMINO ACID TRANSPORT PROTEIN BRAE"/>
    <property type="match status" value="1"/>
</dbReference>
<dbReference type="EMBL" id="JACCFS010000001">
    <property type="protein sequence ID" value="NYJ32490.1"/>
    <property type="molecule type" value="Genomic_DNA"/>
</dbReference>
<comment type="subcellular location">
    <subcellularLocation>
        <location evidence="1">Cell membrane</location>
        <topology evidence="1">Multi-pass membrane protein</topology>
    </subcellularLocation>
</comment>
<feature type="transmembrane region" description="Helical" evidence="6">
    <location>
        <begin position="206"/>
        <end position="227"/>
    </location>
</feature>
<dbReference type="GO" id="GO:0015658">
    <property type="term" value="F:branched-chain amino acid transmembrane transporter activity"/>
    <property type="evidence" value="ECO:0007669"/>
    <property type="project" value="InterPro"/>
</dbReference>
<feature type="transmembrane region" description="Helical" evidence="6">
    <location>
        <begin position="154"/>
        <end position="174"/>
    </location>
</feature>
<evidence type="ECO:0000313" key="8">
    <source>
        <dbReference type="Proteomes" id="UP000572051"/>
    </source>
</evidence>
<keyword evidence="5 6" id="KW-0472">Membrane</keyword>